<gene>
    <name evidence="3" type="ORF">GGR16_004103</name>
</gene>
<evidence type="ECO:0000313" key="3">
    <source>
        <dbReference type="EMBL" id="MBB4019056.1"/>
    </source>
</evidence>
<keyword evidence="4" id="KW-1185">Reference proteome</keyword>
<feature type="transmembrane region" description="Helical" evidence="1">
    <location>
        <begin position="46"/>
        <end position="65"/>
    </location>
</feature>
<evidence type="ECO:0000256" key="2">
    <source>
        <dbReference type="SAM" id="SignalP"/>
    </source>
</evidence>
<keyword evidence="1" id="KW-0472">Membrane</keyword>
<keyword evidence="2" id="KW-0732">Signal</keyword>
<dbReference type="Proteomes" id="UP000577362">
    <property type="component" value="Unassembled WGS sequence"/>
</dbReference>
<proteinExistence type="predicted"/>
<accession>A0A840C841</accession>
<comment type="caution">
    <text evidence="3">The sequence shown here is derived from an EMBL/GenBank/DDBJ whole genome shotgun (WGS) entry which is preliminary data.</text>
</comment>
<organism evidence="3 4">
    <name type="scientific">Chelatococcus caeni</name>
    <dbReference type="NCBI Taxonomy" id="1348468"/>
    <lineage>
        <taxon>Bacteria</taxon>
        <taxon>Pseudomonadati</taxon>
        <taxon>Pseudomonadota</taxon>
        <taxon>Alphaproteobacteria</taxon>
        <taxon>Hyphomicrobiales</taxon>
        <taxon>Chelatococcaceae</taxon>
        <taxon>Chelatococcus</taxon>
    </lineage>
</organism>
<feature type="signal peptide" evidence="2">
    <location>
        <begin position="1"/>
        <end position="22"/>
    </location>
</feature>
<dbReference type="AlphaFoldDB" id="A0A840C841"/>
<feature type="transmembrane region" description="Helical" evidence="1">
    <location>
        <begin position="104"/>
        <end position="125"/>
    </location>
</feature>
<evidence type="ECO:0000256" key="1">
    <source>
        <dbReference type="SAM" id="Phobius"/>
    </source>
</evidence>
<name>A0A840C841_9HYPH</name>
<keyword evidence="1" id="KW-1133">Transmembrane helix</keyword>
<reference evidence="3 4" key="1">
    <citation type="submission" date="2020-08" db="EMBL/GenBank/DDBJ databases">
        <title>Genomic Encyclopedia of Type Strains, Phase IV (KMG-IV): sequencing the most valuable type-strain genomes for metagenomic binning, comparative biology and taxonomic classification.</title>
        <authorList>
            <person name="Goeker M."/>
        </authorList>
    </citation>
    <scope>NUCLEOTIDE SEQUENCE [LARGE SCALE GENOMIC DNA]</scope>
    <source>
        <strain evidence="3 4">DSM 103737</strain>
    </source>
</reference>
<keyword evidence="1" id="KW-0812">Transmembrane</keyword>
<evidence type="ECO:0000313" key="4">
    <source>
        <dbReference type="Proteomes" id="UP000577362"/>
    </source>
</evidence>
<feature type="chain" id="PRO_5032490090" evidence="2">
    <location>
        <begin position="23"/>
        <end position="134"/>
    </location>
</feature>
<dbReference type="RefSeq" id="WP_183317801.1">
    <property type="nucleotide sequence ID" value="NZ_JACIEN010000006.1"/>
</dbReference>
<sequence length="134" mass="13758">MTTKRPLSFLRLALLGDAAASAATGLAMAGGAGLLDGLLGLPEPLLRYAGLFLVPYGLCVAFVGTRERITRGAVLAIVAINALWVIESLAILVGGWVAPTALGTAFVLFQAAVVGGFAVAQWLGLRRDARLSPA</sequence>
<dbReference type="EMBL" id="JACIEN010000006">
    <property type="protein sequence ID" value="MBB4019056.1"/>
    <property type="molecule type" value="Genomic_DNA"/>
</dbReference>
<protein>
    <submittedName>
        <fullName evidence="3">Uncharacterized protein</fullName>
    </submittedName>
</protein>
<feature type="transmembrane region" description="Helical" evidence="1">
    <location>
        <begin position="72"/>
        <end position="98"/>
    </location>
</feature>